<proteinExistence type="predicted"/>
<dbReference type="GO" id="GO:0005886">
    <property type="term" value="C:plasma membrane"/>
    <property type="evidence" value="ECO:0007669"/>
    <property type="project" value="TreeGrafter"/>
</dbReference>
<comment type="subcellular location">
    <subcellularLocation>
        <location evidence="1">Membrane</location>
        <topology evidence="1">Multi-pass membrane protein</topology>
    </subcellularLocation>
</comment>
<feature type="transmembrane region" description="Helical" evidence="6">
    <location>
        <begin position="211"/>
        <end position="234"/>
    </location>
</feature>
<organism evidence="7 8">
    <name type="scientific">Aspergillus ruber (strain CBS 135680)</name>
    <dbReference type="NCBI Taxonomy" id="1388766"/>
    <lineage>
        <taxon>Eukaryota</taxon>
        <taxon>Fungi</taxon>
        <taxon>Dikarya</taxon>
        <taxon>Ascomycota</taxon>
        <taxon>Pezizomycotina</taxon>
        <taxon>Eurotiomycetes</taxon>
        <taxon>Eurotiomycetidae</taxon>
        <taxon>Eurotiales</taxon>
        <taxon>Aspergillaceae</taxon>
        <taxon>Aspergillus</taxon>
        <taxon>Aspergillus subgen. Aspergillus</taxon>
    </lineage>
</organism>
<evidence type="ECO:0000256" key="3">
    <source>
        <dbReference type="ARBA" id="ARBA00022989"/>
    </source>
</evidence>
<dbReference type="RefSeq" id="XP_040638283.1">
    <property type="nucleotide sequence ID" value="XM_040784418.1"/>
</dbReference>
<dbReference type="PANTHER" id="PTHR31465:SF11">
    <property type="entry name" value="DOMAIN PROTEIN, PUTATIVE (AFU_ORTHOLOGUE AFUA_3G10770)-RELATED"/>
    <property type="match status" value="1"/>
</dbReference>
<feature type="region of interest" description="Disordered" evidence="5">
    <location>
        <begin position="284"/>
        <end position="304"/>
    </location>
</feature>
<feature type="compositionally biased region" description="Basic and acidic residues" evidence="5">
    <location>
        <begin position="288"/>
        <end position="304"/>
    </location>
</feature>
<keyword evidence="3 6" id="KW-1133">Transmembrane helix</keyword>
<dbReference type="InterPro" id="IPR007568">
    <property type="entry name" value="RTA1"/>
</dbReference>
<evidence type="ECO:0000256" key="5">
    <source>
        <dbReference type="SAM" id="MobiDB-lite"/>
    </source>
</evidence>
<protein>
    <submittedName>
        <fullName evidence="7">RTA1-domain-containing protein</fullName>
    </submittedName>
</protein>
<keyword evidence="4 6" id="KW-0472">Membrane</keyword>
<dbReference type="OrthoDB" id="1844152at2759"/>
<evidence type="ECO:0000313" key="8">
    <source>
        <dbReference type="Proteomes" id="UP000019804"/>
    </source>
</evidence>
<evidence type="ECO:0000256" key="6">
    <source>
        <dbReference type="SAM" id="Phobius"/>
    </source>
</evidence>
<dbReference type="Pfam" id="PF04479">
    <property type="entry name" value="RTA1"/>
    <property type="match status" value="1"/>
</dbReference>
<dbReference type="Proteomes" id="UP000019804">
    <property type="component" value="Unassembled WGS sequence"/>
</dbReference>
<evidence type="ECO:0000313" key="7">
    <source>
        <dbReference type="EMBL" id="EYE94595.1"/>
    </source>
</evidence>
<evidence type="ECO:0000256" key="4">
    <source>
        <dbReference type="ARBA" id="ARBA00023136"/>
    </source>
</evidence>
<dbReference type="AlphaFoldDB" id="A0A017SEE8"/>
<sequence>MSDQALTPQQQIVQQLRIGCHGYVDGFNTSYGYMPSLAAGIVFLVLFGLSMIVHTVQCVWKRTWWTMVFTVGCMTEVIGWAGRTWSNQCPYNSDAFLMQISTLIIAPTFFTAGIYVLLGSFIKLLGRESSVLPPSLYLWIFCTCDVISLVVQAIGGGMASAEADKINGNTDPGTYTMVAGIVFQLFSITVFVVCAADFVRRTISKGLLHRVRGSIVPLFAAMIFSVLCVYVRSIYRTIELAQGWDGYLITTQRYFIALDGAMMVAAVAVFNVFHPGWLLPKVAGGSDSQRKMHSEDGGEEIEMR</sequence>
<evidence type="ECO:0000256" key="2">
    <source>
        <dbReference type="ARBA" id="ARBA00022692"/>
    </source>
</evidence>
<dbReference type="GeneID" id="63699542"/>
<feature type="transmembrane region" description="Helical" evidence="6">
    <location>
        <begin position="254"/>
        <end position="273"/>
    </location>
</feature>
<feature type="transmembrane region" description="Helical" evidence="6">
    <location>
        <begin position="64"/>
        <end position="82"/>
    </location>
</feature>
<feature type="transmembrane region" description="Helical" evidence="6">
    <location>
        <begin position="33"/>
        <end position="52"/>
    </location>
</feature>
<reference evidence="8" key="1">
    <citation type="journal article" date="2014" name="Nat. Commun.">
        <title>Genomic adaptations of the halophilic Dead Sea filamentous fungus Eurotium rubrum.</title>
        <authorList>
            <person name="Kis-Papo T."/>
            <person name="Weig A.R."/>
            <person name="Riley R."/>
            <person name="Persoh D."/>
            <person name="Salamov A."/>
            <person name="Sun H."/>
            <person name="Lipzen A."/>
            <person name="Wasser S.P."/>
            <person name="Rambold G."/>
            <person name="Grigoriev I.V."/>
            <person name="Nevo E."/>
        </authorList>
    </citation>
    <scope>NUCLEOTIDE SEQUENCE [LARGE SCALE GENOMIC DNA]</scope>
    <source>
        <strain evidence="8">CBS 135680</strain>
    </source>
</reference>
<keyword evidence="2 6" id="KW-0812">Transmembrane</keyword>
<keyword evidence="8" id="KW-1185">Reference proteome</keyword>
<gene>
    <name evidence="7" type="ORF">EURHEDRAFT_457266</name>
</gene>
<dbReference type="GO" id="GO:0000324">
    <property type="term" value="C:fungal-type vacuole"/>
    <property type="evidence" value="ECO:0007669"/>
    <property type="project" value="TreeGrafter"/>
</dbReference>
<name>A0A017SEE8_ASPRC</name>
<dbReference type="EMBL" id="KK088425">
    <property type="protein sequence ID" value="EYE94595.1"/>
    <property type="molecule type" value="Genomic_DNA"/>
</dbReference>
<accession>A0A017SEE8</accession>
<dbReference type="HOGENOM" id="CLU_033465_6_0_1"/>
<evidence type="ECO:0000256" key="1">
    <source>
        <dbReference type="ARBA" id="ARBA00004141"/>
    </source>
</evidence>
<feature type="transmembrane region" description="Helical" evidence="6">
    <location>
        <begin position="136"/>
        <end position="155"/>
    </location>
</feature>
<feature type="transmembrane region" description="Helical" evidence="6">
    <location>
        <begin position="102"/>
        <end position="124"/>
    </location>
</feature>
<feature type="transmembrane region" description="Helical" evidence="6">
    <location>
        <begin position="175"/>
        <end position="199"/>
    </location>
</feature>
<dbReference type="STRING" id="1388766.A0A017SEE8"/>
<dbReference type="PANTHER" id="PTHR31465">
    <property type="entry name" value="PROTEIN RTA1-RELATED"/>
    <property type="match status" value="1"/>
</dbReference>